<dbReference type="EMBL" id="SRPE01000009">
    <property type="protein sequence ID" value="TGN24595.1"/>
    <property type="molecule type" value="Genomic_DNA"/>
</dbReference>
<name>A0A4Z1BR79_9FLAO</name>
<feature type="signal peptide" evidence="3">
    <location>
        <begin position="1"/>
        <end position="24"/>
    </location>
</feature>
<dbReference type="Proteomes" id="UP000297998">
    <property type="component" value="Unassembled WGS sequence"/>
</dbReference>
<reference evidence="4 5" key="1">
    <citation type="submission" date="2019-03" db="EMBL/GenBank/DDBJ databases">
        <title>Empedobacter tilapiae sp. nov., isolated from an intestine of Nile tilapia Oreochromis niloticus.</title>
        <authorList>
            <person name="Kim Y.-O."/>
            <person name="Yoon J.-H."/>
        </authorList>
    </citation>
    <scope>NUCLEOTIDE SEQUENCE [LARGE SCALE GENOMIC DNA]</scope>
    <source>
        <strain evidence="4 5">MRS2</strain>
    </source>
</reference>
<feature type="transmembrane region" description="Helical" evidence="2">
    <location>
        <begin position="57"/>
        <end position="75"/>
    </location>
</feature>
<keyword evidence="2" id="KW-1133">Transmembrane helix</keyword>
<organism evidence="4 5">
    <name type="scientific">Empedobacter tilapiae</name>
    <dbReference type="NCBI Taxonomy" id="2491114"/>
    <lineage>
        <taxon>Bacteria</taxon>
        <taxon>Pseudomonadati</taxon>
        <taxon>Bacteroidota</taxon>
        <taxon>Flavobacteriia</taxon>
        <taxon>Flavobacteriales</taxon>
        <taxon>Weeksellaceae</taxon>
        <taxon>Empedobacter</taxon>
    </lineage>
</organism>
<gene>
    <name evidence="4" type="ORF">E4J94_13190</name>
</gene>
<feature type="chain" id="PRO_5021487701" description="Signal peptidase" evidence="3">
    <location>
        <begin position="25"/>
        <end position="83"/>
    </location>
</feature>
<dbReference type="AlphaFoldDB" id="A0A4Z1BR79"/>
<keyword evidence="3" id="KW-0732">Signal</keyword>
<evidence type="ECO:0000313" key="5">
    <source>
        <dbReference type="Proteomes" id="UP000297998"/>
    </source>
</evidence>
<protein>
    <recommendedName>
        <fullName evidence="6">Signal peptidase</fullName>
    </recommendedName>
</protein>
<sequence>MKKQFKYILVGSLFLFLPFSNLYAADNESDISFFSENNNTNPGGHDPGDDPVDGAPIDSNIIVLIAIAVIVGYYGRNKLIKNN</sequence>
<evidence type="ECO:0000256" key="3">
    <source>
        <dbReference type="SAM" id="SignalP"/>
    </source>
</evidence>
<keyword evidence="2" id="KW-0812">Transmembrane</keyword>
<proteinExistence type="predicted"/>
<dbReference type="RefSeq" id="WP_135836264.1">
    <property type="nucleotide sequence ID" value="NZ_SRPE01000009.1"/>
</dbReference>
<comment type="caution">
    <text evidence="4">The sequence shown here is derived from an EMBL/GenBank/DDBJ whole genome shotgun (WGS) entry which is preliminary data.</text>
</comment>
<evidence type="ECO:0000256" key="2">
    <source>
        <dbReference type="SAM" id="Phobius"/>
    </source>
</evidence>
<keyword evidence="2" id="KW-0472">Membrane</keyword>
<accession>A0A4Z1BR79</accession>
<evidence type="ECO:0000256" key="1">
    <source>
        <dbReference type="SAM" id="MobiDB-lite"/>
    </source>
</evidence>
<keyword evidence="5" id="KW-1185">Reference proteome</keyword>
<dbReference type="OrthoDB" id="1454622at2"/>
<evidence type="ECO:0000313" key="4">
    <source>
        <dbReference type="EMBL" id="TGN24595.1"/>
    </source>
</evidence>
<feature type="region of interest" description="Disordered" evidence="1">
    <location>
        <begin position="34"/>
        <end position="53"/>
    </location>
</feature>
<evidence type="ECO:0008006" key="6">
    <source>
        <dbReference type="Google" id="ProtNLM"/>
    </source>
</evidence>